<organism evidence="2 3">
    <name type="scientific">Elizabethkingia argenteiflava</name>
    <dbReference type="NCBI Taxonomy" id="2681556"/>
    <lineage>
        <taxon>Bacteria</taxon>
        <taxon>Pseudomonadati</taxon>
        <taxon>Bacteroidota</taxon>
        <taxon>Flavobacteriia</taxon>
        <taxon>Flavobacteriales</taxon>
        <taxon>Weeksellaceae</taxon>
        <taxon>Elizabethkingia</taxon>
    </lineage>
</organism>
<keyword evidence="3" id="KW-1185">Reference proteome</keyword>
<feature type="transmembrane region" description="Helical" evidence="1">
    <location>
        <begin position="51"/>
        <end position="69"/>
    </location>
</feature>
<dbReference type="RefSeq" id="WP_166519144.1">
    <property type="nucleotide sequence ID" value="NZ_JAAABJ010000473.1"/>
</dbReference>
<reference evidence="2 3" key="1">
    <citation type="submission" date="2019-11" db="EMBL/GenBank/DDBJ databases">
        <title>Characterization of Elizabethkingia argenteiflava sp. nov., isolated from inner surface of Soybean Pods.</title>
        <authorList>
            <person name="Mo S."/>
        </authorList>
    </citation>
    <scope>NUCLEOTIDE SEQUENCE [LARGE SCALE GENOMIC DNA]</scope>
    <source>
        <strain evidence="2 3">YB22</strain>
    </source>
</reference>
<keyword evidence="1" id="KW-0812">Transmembrane</keyword>
<comment type="caution">
    <text evidence="2">The sequence shown here is derived from an EMBL/GenBank/DDBJ whole genome shotgun (WGS) entry which is preliminary data.</text>
</comment>
<accession>A0A845PVE8</accession>
<dbReference type="Proteomes" id="UP000553459">
    <property type="component" value="Unassembled WGS sequence"/>
</dbReference>
<proteinExistence type="predicted"/>
<protein>
    <submittedName>
        <fullName evidence="2">Uncharacterized protein</fullName>
    </submittedName>
</protein>
<evidence type="ECO:0000256" key="1">
    <source>
        <dbReference type="SAM" id="Phobius"/>
    </source>
</evidence>
<sequence length="182" mass="21441">MKRKDIKDREEWERGNPYELPKDFFGDMQHQVLDRIAKLQSLKEKPPRRRFYRGVAACLAIIIATFLFYNTHDTASPSAKNIIDQQIALSDLKPKINEVLPKTTETKINRNLEISNHRFNFAQNSVSKSRRNVNNTYKSRYNKAKPLEIADREFESALNKLNAQELEEQSKKYEIDTYLDLY</sequence>
<keyword evidence="1" id="KW-1133">Transmembrane helix</keyword>
<name>A0A845PVE8_9FLAO</name>
<dbReference type="EMBL" id="JAAABJ010000473">
    <property type="protein sequence ID" value="NAW50846.1"/>
    <property type="molecule type" value="Genomic_DNA"/>
</dbReference>
<evidence type="ECO:0000313" key="3">
    <source>
        <dbReference type="Proteomes" id="UP000553459"/>
    </source>
</evidence>
<dbReference type="AlphaFoldDB" id="A0A845PVE8"/>
<evidence type="ECO:0000313" key="2">
    <source>
        <dbReference type="EMBL" id="NAW50846.1"/>
    </source>
</evidence>
<gene>
    <name evidence="2" type="ORF">GNY06_05490</name>
</gene>
<keyword evidence="1" id="KW-0472">Membrane</keyword>